<dbReference type="InterPro" id="IPR008972">
    <property type="entry name" value="Cupredoxin"/>
</dbReference>
<sequence>MEKSRLFEYLTIFGAAAVLGYLAVVAAANLYAIDNYGYRYARGDYQTIKVVGRQFSWEFQYPNGSRSFNTLYVKAGALYKLEITSMDVVHSFYIPQLGIKYDAVPGFVYVMWLKVDKPGVYDIFCAEYCGSGHYLMLGRVVVEP</sequence>
<dbReference type="KEGG" id="pyr:P186_0766"/>
<dbReference type="AlphaFoldDB" id="G7VAH3"/>
<evidence type="ECO:0000313" key="11">
    <source>
        <dbReference type="Proteomes" id="UP000005867"/>
    </source>
</evidence>
<comment type="similarity">
    <text evidence="2">Belongs to the cytochrome c oxidase subunit 2 family.</text>
</comment>
<keyword evidence="8" id="KW-1133">Transmembrane helix</keyword>
<keyword evidence="7 8" id="KW-0472">Membrane</keyword>
<evidence type="ECO:0000259" key="9">
    <source>
        <dbReference type="PROSITE" id="PS50857"/>
    </source>
</evidence>
<dbReference type="PROSITE" id="PS00078">
    <property type="entry name" value="COX2"/>
    <property type="match status" value="1"/>
</dbReference>
<dbReference type="PROSITE" id="PS50857">
    <property type="entry name" value="COX2_CUA"/>
    <property type="match status" value="1"/>
</dbReference>
<dbReference type="Pfam" id="PF00116">
    <property type="entry name" value="COX2"/>
    <property type="match status" value="1"/>
</dbReference>
<evidence type="ECO:0000256" key="1">
    <source>
        <dbReference type="ARBA" id="ARBA00004370"/>
    </source>
</evidence>
<dbReference type="BioCyc" id="PSP1104324:GJSN-750-MONOMER"/>
<dbReference type="InterPro" id="IPR045187">
    <property type="entry name" value="CcO_II"/>
</dbReference>
<keyword evidence="8" id="KW-0812">Transmembrane</keyword>
<dbReference type="Gene3D" id="2.60.40.420">
    <property type="entry name" value="Cupredoxins - blue copper proteins"/>
    <property type="match status" value="1"/>
</dbReference>
<feature type="domain" description="Cytochrome oxidase subunit II copper A binding" evidence="9">
    <location>
        <begin position="43"/>
        <end position="144"/>
    </location>
</feature>
<dbReference type="GO" id="GO:0042773">
    <property type="term" value="P:ATP synthesis coupled electron transport"/>
    <property type="evidence" value="ECO:0007669"/>
    <property type="project" value="TreeGrafter"/>
</dbReference>
<dbReference type="GO" id="GO:0016020">
    <property type="term" value="C:membrane"/>
    <property type="evidence" value="ECO:0007669"/>
    <property type="project" value="UniProtKB-SubCell"/>
</dbReference>
<evidence type="ECO:0000313" key="10">
    <source>
        <dbReference type="EMBL" id="AET32212.1"/>
    </source>
</evidence>
<keyword evidence="4" id="KW-0479">Metal-binding</keyword>
<dbReference type="InterPro" id="IPR002429">
    <property type="entry name" value="CcO_II-like_C"/>
</dbReference>
<accession>G7VAH3</accession>
<dbReference type="SUPFAM" id="SSF49503">
    <property type="entry name" value="Cupredoxins"/>
    <property type="match status" value="1"/>
</dbReference>
<organism evidence="10 11">
    <name type="scientific">Pyrobaculum ferrireducens</name>
    <dbReference type="NCBI Taxonomy" id="1104324"/>
    <lineage>
        <taxon>Archaea</taxon>
        <taxon>Thermoproteota</taxon>
        <taxon>Thermoprotei</taxon>
        <taxon>Thermoproteales</taxon>
        <taxon>Thermoproteaceae</taxon>
        <taxon>Pyrobaculum</taxon>
    </lineage>
</organism>
<dbReference type="GO" id="GO:0004129">
    <property type="term" value="F:cytochrome-c oxidase activity"/>
    <property type="evidence" value="ECO:0007669"/>
    <property type="project" value="InterPro"/>
</dbReference>
<dbReference type="GO" id="GO:0005507">
    <property type="term" value="F:copper ion binding"/>
    <property type="evidence" value="ECO:0007669"/>
    <property type="project" value="InterPro"/>
</dbReference>
<evidence type="ECO:0000256" key="2">
    <source>
        <dbReference type="ARBA" id="ARBA00007866"/>
    </source>
</evidence>
<dbReference type="PANTHER" id="PTHR22888:SF9">
    <property type="entry name" value="CYTOCHROME C OXIDASE SUBUNIT 2"/>
    <property type="match status" value="1"/>
</dbReference>
<gene>
    <name evidence="10" type="ORF">P186_0766</name>
</gene>
<feature type="transmembrane region" description="Helical" evidence="8">
    <location>
        <begin position="12"/>
        <end position="32"/>
    </location>
</feature>
<dbReference type="GeneID" id="11595028"/>
<protein>
    <submittedName>
        <fullName evidence="10">Cytochrome C oxidase subunit II</fullName>
    </submittedName>
</protein>
<keyword evidence="5" id="KW-0249">Electron transport</keyword>
<name>G7VAH3_9CREN</name>
<keyword evidence="11" id="KW-1185">Reference proteome</keyword>
<dbReference type="HOGENOM" id="CLU_1763905_0_0_2"/>
<evidence type="ECO:0000256" key="3">
    <source>
        <dbReference type="ARBA" id="ARBA00022448"/>
    </source>
</evidence>
<evidence type="ECO:0000256" key="8">
    <source>
        <dbReference type="SAM" id="Phobius"/>
    </source>
</evidence>
<keyword evidence="3" id="KW-0813">Transport</keyword>
<dbReference type="eggNOG" id="arCOG01235">
    <property type="taxonomic scope" value="Archaea"/>
</dbReference>
<evidence type="ECO:0000256" key="5">
    <source>
        <dbReference type="ARBA" id="ARBA00022982"/>
    </source>
</evidence>
<dbReference type="STRING" id="1104324.P186_0766"/>
<dbReference type="Proteomes" id="UP000005867">
    <property type="component" value="Chromosome"/>
</dbReference>
<comment type="subcellular location">
    <subcellularLocation>
        <location evidence="1">Membrane</location>
    </subcellularLocation>
</comment>
<dbReference type="InterPro" id="IPR001505">
    <property type="entry name" value="Copper_CuA"/>
</dbReference>
<dbReference type="OrthoDB" id="3372at2157"/>
<proteinExistence type="inferred from homology"/>
<evidence type="ECO:0000256" key="6">
    <source>
        <dbReference type="ARBA" id="ARBA00023008"/>
    </source>
</evidence>
<dbReference type="EMBL" id="CP003098">
    <property type="protein sequence ID" value="AET32212.1"/>
    <property type="molecule type" value="Genomic_DNA"/>
</dbReference>
<dbReference type="RefSeq" id="WP_014288040.1">
    <property type="nucleotide sequence ID" value="NC_016645.1"/>
</dbReference>
<evidence type="ECO:0000256" key="7">
    <source>
        <dbReference type="ARBA" id="ARBA00023136"/>
    </source>
</evidence>
<evidence type="ECO:0000256" key="4">
    <source>
        <dbReference type="ARBA" id="ARBA00022723"/>
    </source>
</evidence>
<dbReference type="PANTHER" id="PTHR22888">
    <property type="entry name" value="CYTOCHROME C OXIDASE, SUBUNIT II"/>
    <property type="match status" value="1"/>
</dbReference>
<keyword evidence="6" id="KW-0186">Copper</keyword>
<reference evidence="10 11" key="1">
    <citation type="journal article" date="2012" name="J. Bacteriol.">
        <title>Complete genome sequence of strain 1860, a crenarchaeon of the genus pyrobaculum able to grow with various electron acceptors.</title>
        <authorList>
            <person name="Mardanov A.V."/>
            <person name="Gumerov V.M."/>
            <person name="Slobodkina G.B."/>
            <person name="Beletsky A.V."/>
            <person name="Bonch-Osmolovskaya E.A."/>
            <person name="Ravin N.V."/>
            <person name="Skryabin K.G."/>
        </authorList>
    </citation>
    <scope>NUCLEOTIDE SEQUENCE [LARGE SCALE GENOMIC DNA]</scope>
    <source>
        <strain evidence="10 11">1860</strain>
    </source>
</reference>